<dbReference type="Proteomes" id="UP001488838">
    <property type="component" value="Unassembled WGS sequence"/>
</dbReference>
<comment type="caution">
    <text evidence="2">The sequence shown here is derived from an EMBL/GenBank/DDBJ whole genome shotgun (WGS) entry which is preliminary data.</text>
</comment>
<feature type="compositionally biased region" description="Gly residues" evidence="1">
    <location>
        <begin position="337"/>
        <end position="352"/>
    </location>
</feature>
<organism evidence="2 3">
    <name type="scientific">Myodes glareolus</name>
    <name type="common">Bank vole</name>
    <name type="synonym">Clethrionomys glareolus</name>
    <dbReference type="NCBI Taxonomy" id="447135"/>
    <lineage>
        <taxon>Eukaryota</taxon>
        <taxon>Metazoa</taxon>
        <taxon>Chordata</taxon>
        <taxon>Craniata</taxon>
        <taxon>Vertebrata</taxon>
        <taxon>Euteleostomi</taxon>
        <taxon>Mammalia</taxon>
        <taxon>Eutheria</taxon>
        <taxon>Euarchontoglires</taxon>
        <taxon>Glires</taxon>
        <taxon>Rodentia</taxon>
        <taxon>Myomorpha</taxon>
        <taxon>Muroidea</taxon>
        <taxon>Cricetidae</taxon>
        <taxon>Arvicolinae</taxon>
        <taxon>Myodes</taxon>
    </lineage>
</organism>
<feature type="compositionally biased region" description="Polar residues" evidence="1">
    <location>
        <begin position="117"/>
        <end position="127"/>
    </location>
</feature>
<accession>A0AAW0HL95</accession>
<evidence type="ECO:0000256" key="1">
    <source>
        <dbReference type="SAM" id="MobiDB-lite"/>
    </source>
</evidence>
<feature type="region of interest" description="Disordered" evidence="1">
    <location>
        <begin position="89"/>
        <end position="127"/>
    </location>
</feature>
<name>A0AAW0HL95_MYOGA</name>
<evidence type="ECO:0000313" key="3">
    <source>
        <dbReference type="Proteomes" id="UP001488838"/>
    </source>
</evidence>
<feature type="region of interest" description="Disordered" evidence="1">
    <location>
        <begin position="140"/>
        <end position="379"/>
    </location>
</feature>
<protein>
    <submittedName>
        <fullName evidence="2">Uncharacterized protein</fullName>
    </submittedName>
</protein>
<feature type="compositionally biased region" description="Low complexity" evidence="1">
    <location>
        <begin position="261"/>
        <end position="289"/>
    </location>
</feature>
<reference evidence="2 3" key="1">
    <citation type="journal article" date="2023" name="bioRxiv">
        <title>Conserved and derived expression patterns and positive selection on dental genes reveal complex evolutionary context of ever-growing rodent molars.</title>
        <authorList>
            <person name="Calamari Z.T."/>
            <person name="Song A."/>
            <person name="Cohen E."/>
            <person name="Akter M."/>
            <person name="Roy R.D."/>
            <person name="Hallikas O."/>
            <person name="Christensen M.M."/>
            <person name="Li P."/>
            <person name="Marangoni P."/>
            <person name="Jernvall J."/>
            <person name="Klein O.D."/>
        </authorList>
    </citation>
    <scope>NUCLEOTIDE SEQUENCE [LARGE SCALE GENOMIC DNA]</scope>
    <source>
        <strain evidence="2">V071</strain>
    </source>
</reference>
<sequence length="379" mass="40892">MENTQQLSPWVHVLQKPHLYKMKEEVLWGGLWSNSAAAHLMNFIDGTAVRVTETARNEIQKTSHITEAERIDCLQADLAGMIPLSPHMLYGRDDTGNKEWSSAKSEGKPNRPGTSVLPRSSPHNSKLHNSAEATVLNFLSDETSHNPTTPTLLTHPRRKEDKNHSVASTLTKFKGRSRDQNREQRCKGEHMASRRRQRAGRAGTRLAADWDTEVSALGGRGKGRTEGTALPRPRGRHLGAGTDTRPFSRPAPRARSRRPGRAASVRGRGWLRPPAAAPPARQAPGHRPGLTGGCEEATEVRPARAPHSCPALTPRPGASSTSSSLLSAAARARALRGSGGSSGLGSGGGGASGTRTHAARRPRPQVRAPPSRQRFPESI</sequence>
<keyword evidence="3" id="KW-1185">Reference proteome</keyword>
<proteinExistence type="predicted"/>
<dbReference type="AlphaFoldDB" id="A0AAW0HL95"/>
<feature type="compositionally biased region" description="Basic and acidic residues" evidence="1">
    <location>
        <begin position="176"/>
        <end position="192"/>
    </location>
</feature>
<dbReference type="EMBL" id="JBBHLL010000467">
    <property type="protein sequence ID" value="KAK7802325.1"/>
    <property type="molecule type" value="Genomic_DNA"/>
</dbReference>
<gene>
    <name evidence="2" type="ORF">U0070_020720</name>
</gene>
<feature type="compositionally biased region" description="Low complexity" evidence="1">
    <location>
        <begin position="317"/>
        <end position="336"/>
    </location>
</feature>
<evidence type="ECO:0000313" key="2">
    <source>
        <dbReference type="EMBL" id="KAK7802325.1"/>
    </source>
</evidence>